<accession>A0A9P6WX77</accession>
<evidence type="ECO:0000313" key="4">
    <source>
        <dbReference type="Proteomes" id="UP000716291"/>
    </source>
</evidence>
<gene>
    <name evidence="3" type="ORF">G6F64_012461</name>
</gene>
<name>A0A9P6WX77_RHIOR</name>
<evidence type="ECO:0000313" key="3">
    <source>
        <dbReference type="EMBL" id="KAG1300693.1"/>
    </source>
</evidence>
<evidence type="ECO:0000256" key="2">
    <source>
        <dbReference type="SAM" id="MobiDB-lite"/>
    </source>
</evidence>
<feature type="coiled-coil region" evidence="1">
    <location>
        <begin position="49"/>
        <end position="76"/>
    </location>
</feature>
<comment type="caution">
    <text evidence="3">The sequence shown here is derived from an EMBL/GenBank/DDBJ whole genome shotgun (WGS) entry which is preliminary data.</text>
</comment>
<dbReference type="OrthoDB" id="10325987at2759"/>
<organism evidence="3 4">
    <name type="scientific">Rhizopus oryzae</name>
    <name type="common">Mucormycosis agent</name>
    <name type="synonym">Rhizopus arrhizus var. delemar</name>
    <dbReference type="NCBI Taxonomy" id="64495"/>
    <lineage>
        <taxon>Eukaryota</taxon>
        <taxon>Fungi</taxon>
        <taxon>Fungi incertae sedis</taxon>
        <taxon>Mucoromycota</taxon>
        <taxon>Mucoromycotina</taxon>
        <taxon>Mucoromycetes</taxon>
        <taxon>Mucorales</taxon>
        <taxon>Mucorineae</taxon>
        <taxon>Rhizopodaceae</taxon>
        <taxon>Rhizopus</taxon>
    </lineage>
</organism>
<keyword evidence="1" id="KW-0175">Coiled coil</keyword>
<proteinExistence type="predicted"/>
<dbReference type="AlphaFoldDB" id="A0A9P6WX77"/>
<protein>
    <submittedName>
        <fullName evidence="3">Uncharacterized protein</fullName>
    </submittedName>
</protein>
<sequence length="334" mass="35682">MSQQSGSPISLISQDGAANVDITNASDMQQALQYLLHNFQTLQQRVSTHDDLFAELTALRSENATLKAKIASLEAQISAGADVNSSATFPSLVSDPASIRAPQNAPPIQKASYGAIAAKAAATATATTHRPPSKKRKLAASRPFQPVDPSAPRGFEYLYLHRNRKLSRPEVRRNLRLLGLDLSRVLDICFPGPKVVGLLVHVLYKEEVISLLSTAKVPLVDGFDPLDPVNLADPELQHLSLADKANECAELQFTRCSRALSRLGAGRAHLVGPVGKYFSSKGWIDEDSLSQILSSLPSPLSASRGRDPGAAFRGDTVMSDALVSDSASAGSHSL</sequence>
<evidence type="ECO:0000256" key="1">
    <source>
        <dbReference type="SAM" id="Coils"/>
    </source>
</evidence>
<dbReference type="EMBL" id="JAANQT010003841">
    <property type="protein sequence ID" value="KAG1300693.1"/>
    <property type="molecule type" value="Genomic_DNA"/>
</dbReference>
<dbReference type="Proteomes" id="UP000716291">
    <property type="component" value="Unassembled WGS sequence"/>
</dbReference>
<reference evidence="3" key="1">
    <citation type="journal article" date="2020" name="Microb. Genom.">
        <title>Genetic diversity of clinical and environmental Mucorales isolates obtained from an investigation of mucormycosis cases among solid organ transplant recipients.</title>
        <authorList>
            <person name="Nguyen M.H."/>
            <person name="Kaul D."/>
            <person name="Muto C."/>
            <person name="Cheng S.J."/>
            <person name="Richter R.A."/>
            <person name="Bruno V.M."/>
            <person name="Liu G."/>
            <person name="Beyhan S."/>
            <person name="Sundermann A.J."/>
            <person name="Mounaud S."/>
            <person name="Pasculle A.W."/>
            <person name="Nierman W.C."/>
            <person name="Driscoll E."/>
            <person name="Cumbie R."/>
            <person name="Clancy C.J."/>
            <person name="Dupont C.L."/>
        </authorList>
    </citation>
    <scope>NUCLEOTIDE SEQUENCE</scope>
    <source>
        <strain evidence="3">GL11</strain>
    </source>
</reference>
<keyword evidence="4" id="KW-1185">Reference proteome</keyword>
<feature type="region of interest" description="Disordered" evidence="2">
    <location>
        <begin position="124"/>
        <end position="145"/>
    </location>
</feature>